<evidence type="ECO:0000313" key="6">
    <source>
        <dbReference type="Proteomes" id="UP000215509"/>
    </source>
</evidence>
<evidence type="ECO:0000313" key="5">
    <source>
        <dbReference type="EMBL" id="OXM83463.1"/>
    </source>
</evidence>
<dbReference type="RefSeq" id="WP_094017679.1">
    <property type="nucleotide sequence ID" value="NZ_NMQW01000046.1"/>
</dbReference>
<dbReference type="GO" id="GO:0003677">
    <property type="term" value="F:DNA binding"/>
    <property type="evidence" value="ECO:0007669"/>
    <property type="project" value="UniProtKB-KW"/>
</dbReference>
<dbReference type="PANTHER" id="PTHR42756:SF1">
    <property type="entry name" value="TRANSCRIPTIONAL REPRESSOR OF EMRAB OPERON"/>
    <property type="match status" value="1"/>
</dbReference>
<keyword evidence="1" id="KW-0805">Transcription regulation</keyword>
<dbReference type="Pfam" id="PF01047">
    <property type="entry name" value="MarR"/>
    <property type="match status" value="1"/>
</dbReference>
<feature type="domain" description="HTH marR-type" evidence="4">
    <location>
        <begin position="1"/>
        <end position="137"/>
    </location>
</feature>
<organism evidence="5 6">
    <name type="scientific">Paenibacillus rigui</name>
    <dbReference type="NCBI Taxonomy" id="554312"/>
    <lineage>
        <taxon>Bacteria</taxon>
        <taxon>Bacillati</taxon>
        <taxon>Bacillota</taxon>
        <taxon>Bacilli</taxon>
        <taxon>Bacillales</taxon>
        <taxon>Paenibacillaceae</taxon>
        <taxon>Paenibacillus</taxon>
    </lineage>
</organism>
<evidence type="ECO:0000256" key="1">
    <source>
        <dbReference type="ARBA" id="ARBA00023015"/>
    </source>
</evidence>
<gene>
    <name evidence="5" type="ORF">CF651_25405</name>
</gene>
<accession>A0A229UJA8</accession>
<dbReference type="PROSITE" id="PS50995">
    <property type="entry name" value="HTH_MARR_2"/>
    <property type="match status" value="1"/>
</dbReference>
<dbReference type="PANTHER" id="PTHR42756">
    <property type="entry name" value="TRANSCRIPTIONAL REGULATOR, MARR"/>
    <property type="match status" value="1"/>
</dbReference>
<evidence type="ECO:0000256" key="3">
    <source>
        <dbReference type="ARBA" id="ARBA00023163"/>
    </source>
</evidence>
<dbReference type="SUPFAM" id="SSF46785">
    <property type="entry name" value="Winged helix' DNA-binding domain"/>
    <property type="match status" value="1"/>
</dbReference>
<dbReference type="OrthoDB" id="166070at2"/>
<dbReference type="AlphaFoldDB" id="A0A229UJA8"/>
<dbReference type="GO" id="GO:0003700">
    <property type="term" value="F:DNA-binding transcription factor activity"/>
    <property type="evidence" value="ECO:0007669"/>
    <property type="project" value="InterPro"/>
</dbReference>
<reference evidence="5 6" key="1">
    <citation type="submission" date="2017-07" db="EMBL/GenBank/DDBJ databases">
        <title>Genome sequencing and assembly of Paenibacillus rigui.</title>
        <authorList>
            <person name="Mayilraj S."/>
        </authorList>
    </citation>
    <scope>NUCLEOTIDE SEQUENCE [LARGE SCALE GENOMIC DNA]</scope>
    <source>
        <strain evidence="5 6">JCM 16352</strain>
    </source>
</reference>
<protein>
    <recommendedName>
        <fullName evidence="4">HTH marR-type domain-containing protein</fullName>
    </recommendedName>
</protein>
<sequence length="144" mass="16591">MLTSRVIEQLEVTLQHVMRKMVHYNKMMDNSFSGSQVSALETILAKQPLKVSELAEELSLSSSAVTLLCDKLIENGYVRRERIQDDRRVVCMLITEQGKEVLEALQCKERDLVAQWLSGIDVHELRGLNETLMKIRDNARKYKN</sequence>
<dbReference type="InterPro" id="IPR036388">
    <property type="entry name" value="WH-like_DNA-bd_sf"/>
</dbReference>
<evidence type="ECO:0000259" key="4">
    <source>
        <dbReference type="PROSITE" id="PS50995"/>
    </source>
</evidence>
<keyword evidence="6" id="KW-1185">Reference proteome</keyword>
<keyword evidence="2" id="KW-0238">DNA-binding</keyword>
<evidence type="ECO:0000256" key="2">
    <source>
        <dbReference type="ARBA" id="ARBA00023125"/>
    </source>
</evidence>
<dbReference type="PRINTS" id="PR00598">
    <property type="entry name" value="HTHMARR"/>
</dbReference>
<dbReference type="SMART" id="SM00347">
    <property type="entry name" value="HTH_MARR"/>
    <property type="match status" value="1"/>
</dbReference>
<dbReference type="InterPro" id="IPR036390">
    <property type="entry name" value="WH_DNA-bd_sf"/>
</dbReference>
<keyword evidence="3" id="KW-0804">Transcription</keyword>
<dbReference type="Gene3D" id="1.10.10.10">
    <property type="entry name" value="Winged helix-like DNA-binding domain superfamily/Winged helix DNA-binding domain"/>
    <property type="match status" value="1"/>
</dbReference>
<dbReference type="Proteomes" id="UP000215509">
    <property type="component" value="Unassembled WGS sequence"/>
</dbReference>
<name>A0A229UJA8_9BACL</name>
<comment type="caution">
    <text evidence="5">The sequence shown here is derived from an EMBL/GenBank/DDBJ whole genome shotgun (WGS) entry which is preliminary data.</text>
</comment>
<dbReference type="EMBL" id="NMQW01000046">
    <property type="protein sequence ID" value="OXM83463.1"/>
    <property type="molecule type" value="Genomic_DNA"/>
</dbReference>
<dbReference type="InterPro" id="IPR000835">
    <property type="entry name" value="HTH_MarR-typ"/>
</dbReference>
<proteinExistence type="predicted"/>